<dbReference type="HOGENOM" id="CLU_2219426_0_0_6"/>
<evidence type="ECO:0000313" key="2">
    <source>
        <dbReference type="Proteomes" id="UP000000238"/>
    </source>
</evidence>
<dbReference type="KEGG" id="hch:HCH_04853"/>
<keyword evidence="2" id="KW-1185">Reference proteome</keyword>
<dbReference type="AlphaFoldDB" id="Q2SCS8"/>
<organism evidence="1 2">
    <name type="scientific">Hahella chejuensis (strain KCTC 2396)</name>
    <dbReference type="NCBI Taxonomy" id="349521"/>
    <lineage>
        <taxon>Bacteria</taxon>
        <taxon>Pseudomonadati</taxon>
        <taxon>Pseudomonadota</taxon>
        <taxon>Gammaproteobacteria</taxon>
        <taxon>Oceanospirillales</taxon>
        <taxon>Hahellaceae</taxon>
        <taxon>Hahella</taxon>
    </lineage>
</organism>
<dbReference type="Proteomes" id="UP000000238">
    <property type="component" value="Chromosome"/>
</dbReference>
<name>Q2SCS8_HAHCH</name>
<reference evidence="1 2" key="1">
    <citation type="journal article" date="2005" name="Nucleic Acids Res.">
        <title>Genomic blueprint of Hahella chejuensis, a marine microbe producing an algicidal agent.</title>
        <authorList>
            <person name="Jeong H."/>
            <person name="Yim J.H."/>
            <person name="Lee C."/>
            <person name="Choi S.-H."/>
            <person name="Park Y.K."/>
            <person name="Yoon S.H."/>
            <person name="Hur C.-G."/>
            <person name="Kang H.-Y."/>
            <person name="Kim D."/>
            <person name="Lee H.H."/>
            <person name="Park K.H."/>
            <person name="Park S.-H."/>
            <person name="Park H.-S."/>
            <person name="Lee H.K."/>
            <person name="Oh T.K."/>
            <person name="Kim J.F."/>
        </authorList>
    </citation>
    <scope>NUCLEOTIDE SEQUENCE [LARGE SCALE GENOMIC DNA]</scope>
    <source>
        <strain evidence="1 2">KCTC 2396</strain>
    </source>
</reference>
<sequence length="106" mass="11712">MLKMNGKRRAYAPGAMASDITHPLSSCYPHDVPLSNVTDNSSDVDALEPTRAQARQQEHFLPSRLFRTVILATLETGSTTTPAYDDDAEEWLEHVDRLISTPGKSV</sequence>
<dbReference type="STRING" id="349521.HCH_04853"/>
<dbReference type="EMBL" id="CP000155">
    <property type="protein sequence ID" value="ABC31546.1"/>
    <property type="molecule type" value="Genomic_DNA"/>
</dbReference>
<evidence type="ECO:0000313" key="1">
    <source>
        <dbReference type="EMBL" id="ABC31546.1"/>
    </source>
</evidence>
<accession>Q2SCS8</accession>
<proteinExistence type="predicted"/>
<gene>
    <name evidence="1" type="ordered locus">HCH_04853</name>
</gene>
<protein>
    <submittedName>
        <fullName evidence="1">Uncharacterized protein</fullName>
    </submittedName>
</protein>